<dbReference type="PROSITE" id="PS50294">
    <property type="entry name" value="WD_REPEATS_REGION"/>
    <property type="match status" value="2"/>
</dbReference>
<accession>A0A024WBV4</accession>
<dbReference type="InterPro" id="IPR001680">
    <property type="entry name" value="WD40_rpt"/>
</dbReference>
<dbReference type="PANTHER" id="PTHR22838">
    <property type="entry name" value="WD REPEAT PROTEIN 26-RELATED"/>
    <property type="match status" value="1"/>
</dbReference>
<organism evidence="4 5">
    <name type="scientific">Plasmodium falciparum Tanzania</name>
    <name type="common">2000708</name>
    <dbReference type="NCBI Taxonomy" id="1036725"/>
    <lineage>
        <taxon>Eukaryota</taxon>
        <taxon>Sar</taxon>
        <taxon>Alveolata</taxon>
        <taxon>Apicomplexa</taxon>
        <taxon>Aconoidasida</taxon>
        <taxon>Haemosporida</taxon>
        <taxon>Plasmodiidae</taxon>
        <taxon>Plasmodium</taxon>
        <taxon>Plasmodium (Laverania)</taxon>
    </lineage>
</organism>
<dbReference type="Pfam" id="PF00400">
    <property type="entry name" value="WD40"/>
    <property type="match status" value="5"/>
</dbReference>
<evidence type="ECO:0000256" key="3">
    <source>
        <dbReference type="PROSITE-ProRule" id="PRU00221"/>
    </source>
</evidence>
<dbReference type="PROSITE" id="PS00678">
    <property type="entry name" value="WD_REPEATS_1"/>
    <property type="match status" value="1"/>
</dbReference>
<dbReference type="Gene3D" id="2.130.10.10">
    <property type="entry name" value="YVTN repeat-like/Quinoprotein amine dehydrogenase"/>
    <property type="match status" value="1"/>
</dbReference>
<dbReference type="InterPro" id="IPR019775">
    <property type="entry name" value="WD40_repeat_CS"/>
</dbReference>
<dbReference type="PANTHER" id="PTHR22838:SF0">
    <property type="entry name" value="WD REPEAT-CONTAINING PROTEIN 26"/>
    <property type="match status" value="1"/>
</dbReference>
<dbReference type="GO" id="GO:1990841">
    <property type="term" value="F:promoter-specific chromatin binding"/>
    <property type="evidence" value="ECO:0007669"/>
    <property type="project" value="TreeGrafter"/>
</dbReference>
<keyword evidence="2" id="KW-0677">Repeat</keyword>
<dbReference type="GO" id="GO:0005634">
    <property type="term" value="C:nucleus"/>
    <property type="evidence" value="ECO:0007669"/>
    <property type="project" value="TreeGrafter"/>
</dbReference>
<dbReference type="InterPro" id="IPR051350">
    <property type="entry name" value="WD_repeat-ST_regulator"/>
</dbReference>
<dbReference type="InterPro" id="IPR036322">
    <property type="entry name" value="WD40_repeat_dom_sf"/>
</dbReference>
<dbReference type="SUPFAM" id="SSF50978">
    <property type="entry name" value="WD40 repeat-like"/>
    <property type="match status" value="1"/>
</dbReference>
<dbReference type="SMART" id="SM00320">
    <property type="entry name" value="WD40"/>
    <property type="match status" value="7"/>
</dbReference>
<reference evidence="4 5" key="1">
    <citation type="submission" date="2013-02" db="EMBL/GenBank/DDBJ databases">
        <title>The Genome Annotation of Plasmodium falciparum Tanzania (2000708).</title>
        <authorList>
            <consortium name="The Broad Institute Genome Sequencing Platform"/>
            <consortium name="The Broad Institute Genome Sequencing Center for Infectious Disease"/>
            <person name="Neafsey D."/>
            <person name="Hoffman S."/>
            <person name="Volkman S."/>
            <person name="Rosenthal P."/>
            <person name="Walker B."/>
            <person name="Young S.K."/>
            <person name="Zeng Q."/>
            <person name="Gargeya S."/>
            <person name="Fitzgerald M."/>
            <person name="Haas B."/>
            <person name="Abouelleil A."/>
            <person name="Allen A.W."/>
            <person name="Alvarado L."/>
            <person name="Arachchi H.M."/>
            <person name="Berlin A.M."/>
            <person name="Chapman S.B."/>
            <person name="Gainer-Dewar J."/>
            <person name="Goldberg J."/>
            <person name="Griggs A."/>
            <person name="Gujja S."/>
            <person name="Hansen M."/>
            <person name="Howarth C."/>
            <person name="Imamovic A."/>
            <person name="Ireland A."/>
            <person name="Larimer J."/>
            <person name="McCowan C."/>
            <person name="Murphy C."/>
            <person name="Pearson M."/>
            <person name="Poon T.W."/>
            <person name="Priest M."/>
            <person name="Roberts A."/>
            <person name="Saif S."/>
            <person name="Shea T."/>
            <person name="Sisk P."/>
            <person name="Sykes S."/>
            <person name="Wortman J."/>
            <person name="Nusbaum C."/>
            <person name="Birren B."/>
        </authorList>
    </citation>
    <scope>NUCLEOTIDE SEQUENCE [LARGE SCALE GENOMIC DNA]</scope>
    <source>
        <strain evidence="5">Tanzania (2000708)</strain>
    </source>
</reference>
<feature type="repeat" description="WD" evidence="3">
    <location>
        <begin position="307"/>
        <end position="348"/>
    </location>
</feature>
<dbReference type="eggNOG" id="KOG0293">
    <property type="taxonomic scope" value="Eukaryota"/>
</dbReference>
<protein>
    <submittedName>
        <fullName evidence="4">Uncharacterized protein</fullName>
    </submittedName>
</protein>
<dbReference type="OrthoDB" id="972532at2759"/>
<proteinExistence type="predicted"/>
<evidence type="ECO:0000313" key="4">
    <source>
        <dbReference type="EMBL" id="ETW38058.1"/>
    </source>
</evidence>
<name>A0A024WBV4_PLAFA</name>
<dbReference type="CDD" id="cd00200">
    <property type="entry name" value="WD40"/>
    <property type="match status" value="1"/>
</dbReference>
<reference evidence="4 5" key="2">
    <citation type="submission" date="2013-02" db="EMBL/GenBank/DDBJ databases">
        <title>The Genome Sequence of Plasmodium falciparum Tanzania (2000708).</title>
        <authorList>
            <consortium name="The Broad Institute Genome Sequencing Platform"/>
            <consortium name="The Broad Institute Genome Sequencing Center for Infectious Disease"/>
            <person name="Neafsey D."/>
            <person name="Cheeseman I."/>
            <person name="Volkman S."/>
            <person name="Adams J."/>
            <person name="Walker B."/>
            <person name="Young S.K."/>
            <person name="Zeng Q."/>
            <person name="Gargeya S."/>
            <person name="Fitzgerald M."/>
            <person name="Haas B."/>
            <person name="Abouelleil A."/>
            <person name="Alvarado L."/>
            <person name="Arachchi H.M."/>
            <person name="Berlin A.M."/>
            <person name="Chapman S.B."/>
            <person name="Dewar J."/>
            <person name="Goldberg J."/>
            <person name="Griggs A."/>
            <person name="Gujja S."/>
            <person name="Hansen M."/>
            <person name="Howarth C."/>
            <person name="Imamovic A."/>
            <person name="Larimer J."/>
            <person name="McCowan C."/>
            <person name="Murphy C."/>
            <person name="Neiman D."/>
            <person name="Pearson M."/>
            <person name="Priest M."/>
            <person name="Roberts A."/>
            <person name="Saif S."/>
            <person name="Shea T."/>
            <person name="Sisk P."/>
            <person name="Sykes S."/>
            <person name="Wortman J."/>
            <person name="Nusbaum C."/>
            <person name="Birren B."/>
        </authorList>
    </citation>
    <scope>NUCLEOTIDE SEQUENCE [LARGE SCALE GENOMIC DNA]</scope>
    <source>
        <strain evidence="5">Tanzania (2000708)</strain>
    </source>
</reference>
<evidence type="ECO:0000256" key="2">
    <source>
        <dbReference type="ARBA" id="ARBA00022737"/>
    </source>
</evidence>
<evidence type="ECO:0000256" key="1">
    <source>
        <dbReference type="ARBA" id="ARBA00022574"/>
    </source>
</evidence>
<evidence type="ECO:0000313" key="5">
    <source>
        <dbReference type="Proteomes" id="UP000030708"/>
    </source>
</evidence>
<dbReference type="PROSITE" id="PS50082">
    <property type="entry name" value="WD_REPEATS_2"/>
    <property type="match status" value="2"/>
</dbReference>
<dbReference type="EMBL" id="KI926323">
    <property type="protein sequence ID" value="ETW38058.1"/>
    <property type="molecule type" value="Genomic_DNA"/>
</dbReference>
<keyword evidence="1 3" id="KW-0853">WD repeat</keyword>
<dbReference type="InterPro" id="IPR015943">
    <property type="entry name" value="WD40/YVTN_repeat-like_dom_sf"/>
</dbReference>
<dbReference type="AlphaFoldDB" id="A0A024WBV4"/>
<sequence>MTYPPRAEKTVVPHKCNKEEEYQEDVYNANTSNPTSLDIYNNSTTYENQRKKKRNIIIKQECNEEMSSNNDQNYVIQKQNNDIIIKEGTIENILKTYEDVIITNKNIEHNNNHTDKGNNEDINNLKNVENNLVSNNNNNMELLNYKNKCCISNEIELQQNNVDNEKMKQMKVNYNVKDKNKYMNKKQTNKLNNNNNNNNNINIFKTCNHDNQDEMYQSRNHFDCKEYPTKIPCCYKHNELHSLSLLKNHECKKIKLPYYCIKILQGHKDEVWYVNVSPNGKYIASSSKDKSIFLWKGIYPFNKMREWNGHIDGVSYIIWSHNSKYLVSGSNDSNIIIWSPKSNKRKLSLNMHSGPITSICWSKDDSIIVSSAFDKKIFCTKLNEELKSFSILYAWSFSTRIQNFVFTNNDQYLIVVASDKNVRVIDYNQKKELYILPEFDTITSVCASKLYNHILVNIADQKPTIKLWDVKYRYIIQTYRGHKQGRFIVHSTFGGKNEDYVISGSEDSLIYIWHKTKGYLLDVINGHASTVSIAIWPLSYSKFPYMISASDDHTLMIWNVHPKINKIKKEKKKTKKKFIHPFLRELTKYHSIKN</sequence>
<dbReference type="Proteomes" id="UP000030708">
    <property type="component" value="Unassembled WGS sequence"/>
</dbReference>
<feature type="repeat" description="WD" evidence="3">
    <location>
        <begin position="264"/>
        <end position="296"/>
    </location>
</feature>
<gene>
    <name evidence="4" type="ORF">PFTANZ_01158</name>
</gene>